<keyword evidence="3" id="KW-1185">Reference proteome</keyword>
<keyword evidence="1" id="KW-0732">Signal</keyword>
<protein>
    <submittedName>
        <fullName evidence="2">Uncharacterized protein</fullName>
    </submittedName>
</protein>
<feature type="non-terminal residue" evidence="2">
    <location>
        <position position="1"/>
    </location>
</feature>
<name>A0ABV0N1K8_9TELE</name>
<proteinExistence type="predicted"/>
<gene>
    <name evidence="2" type="ORF">GOODEAATRI_015236</name>
</gene>
<dbReference type="EMBL" id="JAHRIO010021109">
    <property type="protein sequence ID" value="MEQ2165280.1"/>
    <property type="molecule type" value="Genomic_DNA"/>
</dbReference>
<evidence type="ECO:0000313" key="3">
    <source>
        <dbReference type="Proteomes" id="UP001476798"/>
    </source>
</evidence>
<evidence type="ECO:0000313" key="2">
    <source>
        <dbReference type="EMBL" id="MEQ2165280.1"/>
    </source>
</evidence>
<evidence type="ECO:0000256" key="1">
    <source>
        <dbReference type="SAM" id="SignalP"/>
    </source>
</evidence>
<feature type="chain" id="PRO_5045374393" evidence="1">
    <location>
        <begin position="25"/>
        <end position="79"/>
    </location>
</feature>
<dbReference type="Proteomes" id="UP001476798">
    <property type="component" value="Unassembled WGS sequence"/>
</dbReference>
<accession>A0ABV0N1K8</accession>
<organism evidence="2 3">
    <name type="scientific">Goodea atripinnis</name>
    <dbReference type="NCBI Taxonomy" id="208336"/>
    <lineage>
        <taxon>Eukaryota</taxon>
        <taxon>Metazoa</taxon>
        <taxon>Chordata</taxon>
        <taxon>Craniata</taxon>
        <taxon>Vertebrata</taxon>
        <taxon>Euteleostomi</taxon>
        <taxon>Actinopterygii</taxon>
        <taxon>Neopterygii</taxon>
        <taxon>Teleostei</taxon>
        <taxon>Neoteleostei</taxon>
        <taxon>Acanthomorphata</taxon>
        <taxon>Ovalentaria</taxon>
        <taxon>Atherinomorphae</taxon>
        <taxon>Cyprinodontiformes</taxon>
        <taxon>Goodeidae</taxon>
        <taxon>Goodea</taxon>
    </lineage>
</organism>
<feature type="signal peptide" evidence="1">
    <location>
        <begin position="1"/>
        <end position="24"/>
    </location>
</feature>
<reference evidence="2 3" key="1">
    <citation type="submission" date="2021-06" db="EMBL/GenBank/DDBJ databases">
        <authorList>
            <person name="Palmer J.M."/>
        </authorList>
    </citation>
    <scope>NUCLEOTIDE SEQUENCE [LARGE SCALE GENOMIC DNA]</scope>
    <source>
        <strain evidence="2 3">GA_2019</strain>
        <tissue evidence="2">Muscle</tissue>
    </source>
</reference>
<comment type="caution">
    <text evidence="2">The sequence shown here is derived from an EMBL/GenBank/DDBJ whole genome shotgun (WGS) entry which is preliminary data.</text>
</comment>
<sequence length="79" mass="8621">LLFTVRNTRAICFFLLHAVQQAAGPSGSPLSFVSHLPIMMSRDAARSNGDDALRYGFTLEIMIIYCVSDSGNLVVYLPA</sequence>